<comment type="caution">
    <text evidence="1">The sequence shown here is derived from an EMBL/GenBank/DDBJ whole genome shotgun (WGS) entry which is preliminary data.</text>
</comment>
<dbReference type="RefSeq" id="WP_157171557.1">
    <property type="nucleotide sequence ID" value="NZ_CAWPHS010000021.1"/>
</dbReference>
<protein>
    <submittedName>
        <fullName evidence="1">Uncharacterized protein</fullName>
    </submittedName>
</protein>
<keyword evidence="2" id="KW-1185">Reference proteome</keyword>
<dbReference type="EMBL" id="JAAXPE010000028">
    <property type="protein sequence ID" value="NKY88316.1"/>
    <property type="molecule type" value="Genomic_DNA"/>
</dbReference>
<name>A0A7X6M136_9NOCA</name>
<dbReference type="AlphaFoldDB" id="A0A7X6M136"/>
<accession>A0A7X6M136</accession>
<evidence type="ECO:0000313" key="2">
    <source>
        <dbReference type="Proteomes" id="UP000523447"/>
    </source>
</evidence>
<organism evidence="1 2">
    <name type="scientific">Nocardia veterana</name>
    <dbReference type="NCBI Taxonomy" id="132249"/>
    <lineage>
        <taxon>Bacteria</taxon>
        <taxon>Bacillati</taxon>
        <taxon>Actinomycetota</taxon>
        <taxon>Actinomycetes</taxon>
        <taxon>Mycobacteriales</taxon>
        <taxon>Nocardiaceae</taxon>
        <taxon>Nocardia</taxon>
    </lineage>
</organism>
<proteinExistence type="predicted"/>
<dbReference type="Proteomes" id="UP000523447">
    <property type="component" value="Unassembled WGS sequence"/>
</dbReference>
<reference evidence="1 2" key="1">
    <citation type="submission" date="2020-04" db="EMBL/GenBank/DDBJ databases">
        <title>MicrobeNet Type strains.</title>
        <authorList>
            <person name="Nicholson A.C."/>
        </authorList>
    </citation>
    <scope>NUCLEOTIDE SEQUENCE [LARGE SCALE GENOMIC DNA]</scope>
    <source>
        <strain evidence="1 2">DSM 44445</strain>
    </source>
</reference>
<gene>
    <name evidence="1" type="ORF">HGA07_22185</name>
</gene>
<sequence length="57" mass="6163">MDIKAGKFVVTGQLRAWAGAADGTWLGLVEFVLTTGIQQGRVRVRQLVPGRALRAAR</sequence>
<evidence type="ECO:0000313" key="1">
    <source>
        <dbReference type="EMBL" id="NKY88316.1"/>
    </source>
</evidence>